<accession>A2F067</accession>
<reference evidence="1" key="2">
    <citation type="journal article" date="2007" name="Science">
        <title>Draft genome sequence of the sexually transmitted pathogen Trichomonas vaginalis.</title>
        <authorList>
            <person name="Carlton J.M."/>
            <person name="Hirt R.P."/>
            <person name="Silva J.C."/>
            <person name="Delcher A.L."/>
            <person name="Schatz M."/>
            <person name="Zhao Q."/>
            <person name="Wortman J.R."/>
            <person name="Bidwell S.L."/>
            <person name="Alsmark U.C.M."/>
            <person name="Besteiro S."/>
            <person name="Sicheritz-Ponten T."/>
            <person name="Noel C.J."/>
            <person name="Dacks J.B."/>
            <person name="Foster P.G."/>
            <person name="Simillion C."/>
            <person name="Van de Peer Y."/>
            <person name="Miranda-Saavedra D."/>
            <person name="Barton G.J."/>
            <person name="Westrop G.D."/>
            <person name="Mueller S."/>
            <person name="Dessi D."/>
            <person name="Fiori P.L."/>
            <person name="Ren Q."/>
            <person name="Paulsen I."/>
            <person name="Zhang H."/>
            <person name="Bastida-Corcuera F.D."/>
            <person name="Simoes-Barbosa A."/>
            <person name="Brown M.T."/>
            <person name="Hayes R.D."/>
            <person name="Mukherjee M."/>
            <person name="Okumura C.Y."/>
            <person name="Schneider R."/>
            <person name="Smith A.J."/>
            <person name="Vanacova S."/>
            <person name="Villalvazo M."/>
            <person name="Haas B.J."/>
            <person name="Pertea M."/>
            <person name="Feldblyum T.V."/>
            <person name="Utterback T.R."/>
            <person name="Shu C.L."/>
            <person name="Osoegawa K."/>
            <person name="de Jong P.J."/>
            <person name="Hrdy I."/>
            <person name="Horvathova L."/>
            <person name="Zubacova Z."/>
            <person name="Dolezal P."/>
            <person name="Malik S.B."/>
            <person name="Logsdon J.M. Jr."/>
            <person name="Henze K."/>
            <person name="Gupta A."/>
            <person name="Wang C.C."/>
            <person name="Dunne R.L."/>
            <person name="Upcroft J.A."/>
            <person name="Upcroft P."/>
            <person name="White O."/>
            <person name="Salzberg S.L."/>
            <person name="Tang P."/>
            <person name="Chiu C.-H."/>
            <person name="Lee Y.-S."/>
            <person name="Embley T.M."/>
            <person name="Coombs G.H."/>
            <person name="Mottram J.C."/>
            <person name="Tachezy J."/>
            <person name="Fraser-Liggett C.M."/>
            <person name="Johnson P.J."/>
        </authorList>
    </citation>
    <scope>NUCLEOTIDE SEQUENCE [LARGE SCALE GENOMIC DNA]</scope>
    <source>
        <strain evidence="1">G3</strain>
    </source>
</reference>
<dbReference type="Proteomes" id="UP000001542">
    <property type="component" value="Unassembled WGS sequence"/>
</dbReference>
<evidence type="ECO:0000313" key="2">
    <source>
        <dbReference type="Proteomes" id="UP000001542"/>
    </source>
</evidence>
<dbReference type="VEuPathDB" id="TrichDB:TVAG_316900"/>
<reference evidence="1" key="1">
    <citation type="submission" date="2006-10" db="EMBL/GenBank/DDBJ databases">
        <authorList>
            <person name="Amadeo P."/>
            <person name="Zhao Q."/>
            <person name="Wortman J."/>
            <person name="Fraser-Liggett C."/>
            <person name="Carlton J."/>
        </authorList>
    </citation>
    <scope>NUCLEOTIDE SEQUENCE</scope>
    <source>
        <strain evidence="1">G3</strain>
    </source>
</reference>
<dbReference type="VEuPathDB" id="TrichDB:TVAGG3_0985600"/>
<dbReference type="InParanoid" id="A2F067"/>
<name>A2F067_TRIV3</name>
<evidence type="ECO:0000313" key="1">
    <source>
        <dbReference type="EMBL" id="EAY01702.1"/>
    </source>
</evidence>
<sequence length="209" mass="24163">MSRQEKIDERYKVEKYADSTHEFNRIAKDLNDAFDEINQCPWGINYQNEIFENLEDLELTLNSIPHPTIESSEMSQLLCLCLFYEDLINNRNDISSEKLLEGAIPPSFKAKVIHMAKYVNALDIEANKLQSLSKLHNSIINLPTDELKQLYYSINKSVALEEAQNTGIEEIKNSFLSLDTDTLMKIVIKLDIRDLSKRLDDLSKTINEY</sequence>
<dbReference type="KEGG" id="tva:4759549"/>
<keyword evidence="2" id="KW-1185">Reference proteome</keyword>
<dbReference type="SMR" id="A2F067"/>
<proteinExistence type="predicted"/>
<dbReference type="EMBL" id="DS113559">
    <property type="protein sequence ID" value="EAY01702.1"/>
    <property type="molecule type" value="Genomic_DNA"/>
</dbReference>
<dbReference type="AlphaFoldDB" id="A2F067"/>
<dbReference type="RefSeq" id="XP_001330398.1">
    <property type="nucleotide sequence ID" value="XM_001330363.1"/>
</dbReference>
<protein>
    <submittedName>
        <fullName evidence="1">Uncharacterized protein</fullName>
    </submittedName>
</protein>
<organism evidence="1 2">
    <name type="scientific">Trichomonas vaginalis (strain ATCC PRA-98 / G3)</name>
    <dbReference type="NCBI Taxonomy" id="412133"/>
    <lineage>
        <taxon>Eukaryota</taxon>
        <taxon>Metamonada</taxon>
        <taxon>Parabasalia</taxon>
        <taxon>Trichomonadida</taxon>
        <taxon>Trichomonadidae</taxon>
        <taxon>Trichomonas</taxon>
    </lineage>
</organism>
<gene>
    <name evidence="1" type="ORF">TVAG_316900</name>
</gene>